<dbReference type="GeneID" id="37618768"/>
<reference evidence="4 5" key="1">
    <citation type="journal article" date="2014" name="PLoS ONE">
        <title>Full genome characterization of the culicoides-borne marsupial orbiviruses: wallal virus, mudjinbarry virus and warrego viruses.</title>
        <authorList>
            <person name="Belaganahalli M.N."/>
            <person name="Maan S."/>
            <person name="Maan N.S."/>
            <person name="Pritchard I."/>
            <person name="Kirkland P.D."/>
            <person name="Brownlie J."/>
            <person name="Attoui H."/>
            <person name="Mertens P.P."/>
        </authorList>
    </citation>
    <scope>NUCLEOTIDE SEQUENCE [LARGE SCALE GENOMIC DNA]</scope>
    <source>
        <strain evidence="4">AUS1969/01</strain>
    </source>
</reference>
<dbReference type="SUPFAM" id="SSF56831">
    <property type="entry name" value="Reovirus inner layer core protein p3"/>
    <property type="match status" value="1"/>
</dbReference>
<protein>
    <submittedName>
        <fullName evidence="4">VP3</fullName>
    </submittedName>
</protein>
<dbReference type="EMBL" id="KJ495757">
    <property type="protein sequence ID" value="AIT55715.1"/>
    <property type="molecule type" value="Genomic_RNA"/>
</dbReference>
<evidence type="ECO:0000313" key="5">
    <source>
        <dbReference type="Proteomes" id="UP000154153"/>
    </source>
</evidence>
<proteinExistence type="predicted"/>
<keyword evidence="2" id="KW-0946">Virion</keyword>
<sequence length="928" mass="106799">MATKQEGAQKTIRVKEEKNEREEEKARVTKVQDSDVPQTSPYLVGNEVATDSGPLLSLFALQEIMAKVRQVQTNYLTESRVNDLEIPEVQEVVAGIKALLDEKLYRIVEKPETYFRYIVMQSNEQFLRVNTYYEKMSEIGDPLKEDDPMAFYTTILKKVRHLREQGSFLLYNISTHDLRGMEVADPDIIGIDISNVINHLTAEHRAMIQHIMDGFIIENGNVAMRDVDTYMVAMSEPIYQIHTALQGYIEGVQQREIRQAFEWLGILARRKRIDLSNDFLTDFRRRDTIWVLSLLLPINPNVIWEVPRCAIANLIMNIALCMPMGDYLLPNPRIASITLTQRITTTGPFSIMAGATPTALQMGDVRKIYLALLFPGQIIIDLRVDPTQRVDPTTRMVAGVVGHLMFTYGPRFTNITAHMADALDRALGDFLLYMYGTRTPVAFGPTGQPLDFHIGRNQYNCNNFRGDPATGRGYNGWAVQDVELREPSPYDTVQRQIRYCNIDSREIVDPTTYGINMEYHVYTEMMRMLIAAGKDSEAAYLRQMLPFHMVRFARINQIINEDLLSAFSMPDNIFDTLLPNLINGVMGDNDPVILEVGWMSIWFAFNRSFEPNARSDMLNQVPLIESIYASELSVMKHDMMAMSTLQARFPDSLIGARPSHFWKAVLNASPSAVKDLMNLSSSHSYVNIRDIMRWTRSDAYQNSMKLTLERRAWEIANDFEELMLVDRVYMHRSMVPEPRLDDINLFRRDGFFYTNMMEGMPELERLSVYTHEIARLQANMGQFRSELRRIMDNDGWIQFTMMLRSVHVKFFEQRPPDEILNAVPFEYTVSEKGGLSYATIKYGKEATIYYLIYKVEYSDTPDSLVLLNPMYTMTKVYMTKRIVERVSVNQLLSLVNKRVVAYKKKMRIMDITEGLKAGVRQAIPTLQG</sequence>
<dbReference type="KEGG" id="vg:37618768"/>
<evidence type="ECO:0000256" key="2">
    <source>
        <dbReference type="ARBA" id="ARBA00022844"/>
    </source>
</evidence>
<dbReference type="InterPro" id="IPR016029">
    <property type="entry name" value="Inner_layer_core_VP3_Reovir"/>
</dbReference>
<dbReference type="InterPro" id="IPR002614">
    <property type="entry name" value="Inner_layer_core_VP3_Orbivir"/>
</dbReference>
<accession>A0A097I4E6</accession>
<feature type="compositionally biased region" description="Basic and acidic residues" evidence="3">
    <location>
        <begin position="13"/>
        <end position="33"/>
    </location>
</feature>
<dbReference type="Proteomes" id="UP000154153">
    <property type="component" value="Genome"/>
</dbReference>
<keyword evidence="5" id="KW-1185">Reference proteome</keyword>
<dbReference type="OrthoDB" id="888at10239"/>
<comment type="subcellular location">
    <subcellularLocation>
        <location evidence="1">Virion</location>
    </subcellularLocation>
</comment>
<dbReference type="Pfam" id="PF01700">
    <property type="entry name" value="Orbi_VP3"/>
    <property type="match status" value="1"/>
</dbReference>
<dbReference type="RefSeq" id="YP_009507730.1">
    <property type="nucleotide sequence ID" value="NC_038615.1"/>
</dbReference>
<feature type="region of interest" description="Disordered" evidence="3">
    <location>
        <begin position="1"/>
        <end position="34"/>
    </location>
</feature>
<evidence type="ECO:0000313" key="4">
    <source>
        <dbReference type="EMBL" id="AIT55715.1"/>
    </source>
</evidence>
<evidence type="ECO:0000256" key="3">
    <source>
        <dbReference type="SAM" id="MobiDB-lite"/>
    </source>
</evidence>
<name>A0A097I4E6_9REOV</name>
<dbReference type="GO" id="GO:0044423">
    <property type="term" value="C:virion component"/>
    <property type="evidence" value="ECO:0007669"/>
    <property type="project" value="UniProtKB-KW"/>
</dbReference>
<dbReference type="GO" id="GO:0005198">
    <property type="term" value="F:structural molecule activity"/>
    <property type="evidence" value="ECO:0007669"/>
    <property type="project" value="InterPro"/>
</dbReference>
<organism evidence="4 5">
    <name type="scientific">Warrego virus</name>
    <dbReference type="NCBI Taxonomy" id="40062"/>
    <lineage>
        <taxon>Viruses</taxon>
        <taxon>Riboviria</taxon>
        <taxon>Orthornavirae</taxon>
        <taxon>Duplornaviricota</taxon>
        <taxon>Resentoviricetes</taxon>
        <taxon>Reovirales</taxon>
        <taxon>Sedoreoviridae</taxon>
        <taxon>Orbivirus</taxon>
        <taxon>Orbivirus gammamitchellense</taxon>
    </lineage>
</organism>
<evidence type="ECO:0000256" key="1">
    <source>
        <dbReference type="ARBA" id="ARBA00004328"/>
    </source>
</evidence>